<evidence type="ECO:0000313" key="1">
    <source>
        <dbReference type="EMBL" id="KAK9142505.1"/>
    </source>
</evidence>
<gene>
    <name evidence="1" type="ORF">Syun_011905</name>
</gene>
<dbReference type="EMBL" id="JBBNAF010000005">
    <property type="protein sequence ID" value="KAK9142505.1"/>
    <property type="molecule type" value="Genomic_DNA"/>
</dbReference>
<name>A0AAP0JZF9_9MAGN</name>
<proteinExistence type="predicted"/>
<protein>
    <submittedName>
        <fullName evidence="1">Uncharacterized protein</fullName>
    </submittedName>
</protein>
<accession>A0AAP0JZF9</accession>
<sequence length="86" mass="9697">MDDETVYGDVVGDCPKGRVYGLGSLGRKKRRYADPGASTFQVPLIVPRLEFDNVVEQLRQVVAFMQRQFKMTMDEAGLSPPPHKQQ</sequence>
<dbReference type="AlphaFoldDB" id="A0AAP0JZF9"/>
<evidence type="ECO:0000313" key="2">
    <source>
        <dbReference type="Proteomes" id="UP001420932"/>
    </source>
</evidence>
<dbReference type="Proteomes" id="UP001420932">
    <property type="component" value="Unassembled WGS sequence"/>
</dbReference>
<reference evidence="1 2" key="1">
    <citation type="submission" date="2024-01" db="EMBL/GenBank/DDBJ databases">
        <title>Genome assemblies of Stephania.</title>
        <authorList>
            <person name="Yang L."/>
        </authorList>
    </citation>
    <scope>NUCLEOTIDE SEQUENCE [LARGE SCALE GENOMIC DNA]</scope>
    <source>
        <strain evidence="1">YNDBR</strain>
        <tissue evidence="1">Leaf</tissue>
    </source>
</reference>
<keyword evidence="2" id="KW-1185">Reference proteome</keyword>
<comment type="caution">
    <text evidence="1">The sequence shown here is derived from an EMBL/GenBank/DDBJ whole genome shotgun (WGS) entry which is preliminary data.</text>
</comment>
<organism evidence="1 2">
    <name type="scientific">Stephania yunnanensis</name>
    <dbReference type="NCBI Taxonomy" id="152371"/>
    <lineage>
        <taxon>Eukaryota</taxon>
        <taxon>Viridiplantae</taxon>
        <taxon>Streptophyta</taxon>
        <taxon>Embryophyta</taxon>
        <taxon>Tracheophyta</taxon>
        <taxon>Spermatophyta</taxon>
        <taxon>Magnoliopsida</taxon>
        <taxon>Ranunculales</taxon>
        <taxon>Menispermaceae</taxon>
        <taxon>Menispermoideae</taxon>
        <taxon>Cissampelideae</taxon>
        <taxon>Stephania</taxon>
    </lineage>
</organism>